<evidence type="ECO:0000313" key="3">
    <source>
        <dbReference type="Proteomes" id="UP000803844"/>
    </source>
</evidence>
<sequence length="99" mass="10406">MSTISPGPEGSETCAAPSCEKARRAPSAAPMTTKVTAAYIKATHPGPPGEQASHWVIWTWIHGARGALSGSPWGAAAFPYVSCIEHTSRDAASRRQECV</sequence>
<name>A0A9P4YAY8_CRYP1</name>
<dbReference type="AlphaFoldDB" id="A0A9P4YAY8"/>
<gene>
    <name evidence="2" type="ORF">M406DRAFT_100754</name>
</gene>
<dbReference type="EMBL" id="MU032344">
    <property type="protein sequence ID" value="KAF3770182.1"/>
    <property type="molecule type" value="Genomic_DNA"/>
</dbReference>
<dbReference type="RefSeq" id="XP_040781143.1">
    <property type="nucleotide sequence ID" value="XM_040914922.1"/>
</dbReference>
<comment type="caution">
    <text evidence="2">The sequence shown here is derived from an EMBL/GenBank/DDBJ whole genome shotgun (WGS) entry which is preliminary data.</text>
</comment>
<dbReference type="Proteomes" id="UP000803844">
    <property type="component" value="Unassembled WGS sequence"/>
</dbReference>
<feature type="region of interest" description="Disordered" evidence="1">
    <location>
        <begin position="1"/>
        <end position="30"/>
    </location>
</feature>
<reference evidence="2" key="1">
    <citation type="journal article" date="2020" name="Phytopathology">
        <title>Genome sequence of the chestnut blight fungus Cryphonectria parasitica EP155: A fundamental resource for an archetypical invasive plant pathogen.</title>
        <authorList>
            <person name="Crouch J.A."/>
            <person name="Dawe A."/>
            <person name="Aerts A."/>
            <person name="Barry K."/>
            <person name="Churchill A.C.L."/>
            <person name="Grimwood J."/>
            <person name="Hillman B."/>
            <person name="Milgroom M.G."/>
            <person name="Pangilinan J."/>
            <person name="Smith M."/>
            <person name="Salamov A."/>
            <person name="Schmutz J."/>
            <person name="Yadav J."/>
            <person name="Grigoriev I.V."/>
            <person name="Nuss D."/>
        </authorList>
    </citation>
    <scope>NUCLEOTIDE SEQUENCE</scope>
    <source>
        <strain evidence="2">EP155</strain>
    </source>
</reference>
<keyword evidence="3" id="KW-1185">Reference proteome</keyword>
<protein>
    <submittedName>
        <fullName evidence="2">Uncharacterized protein</fullName>
    </submittedName>
</protein>
<accession>A0A9P4YAY8</accession>
<proteinExistence type="predicted"/>
<evidence type="ECO:0000313" key="2">
    <source>
        <dbReference type="EMBL" id="KAF3770182.1"/>
    </source>
</evidence>
<dbReference type="GeneID" id="63832051"/>
<evidence type="ECO:0000256" key="1">
    <source>
        <dbReference type="SAM" id="MobiDB-lite"/>
    </source>
</evidence>
<organism evidence="2 3">
    <name type="scientific">Cryphonectria parasitica (strain ATCC 38755 / EP155)</name>
    <dbReference type="NCBI Taxonomy" id="660469"/>
    <lineage>
        <taxon>Eukaryota</taxon>
        <taxon>Fungi</taxon>
        <taxon>Dikarya</taxon>
        <taxon>Ascomycota</taxon>
        <taxon>Pezizomycotina</taxon>
        <taxon>Sordariomycetes</taxon>
        <taxon>Sordariomycetidae</taxon>
        <taxon>Diaporthales</taxon>
        <taxon>Cryphonectriaceae</taxon>
        <taxon>Cryphonectria-Endothia species complex</taxon>
        <taxon>Cryphonectria</taxon>
    </lineage>
</organism>